<organism evidence="2 3">
    <name type="scientific">Armillaria gallica</name>
    <name type="common">Bulbous honey fungus</name>
    <name type="synonym">Armillaria bulbosa</name>
    <dbReference type="NCBI Taxonomy" id="47427"/>
    <lineage>
        <taxon>Eukaryota</taxon>
        <taxon>Fungi</taxon>
        <taxon>Dikarya</taxon>
        <taxon>Basidiomycota</taxon>
        <taxon>Agaricomycotina</taxon>
        <taxon>Agaricomycetes</taxon>
        <taxon>Agaricomycetidae</taxon>
        <taxon>Agaricales</taxon>
        <taxon>Marasmiineae</taxon>
        <taxon>Physalacriaceae</taxon>
        <taxon>Armillaria</taxon>
    </lineage>
</organism>
<accession>A0A2H3D3C4</accession>
<dbReference type="OrthoDB" id="3021865at2759"/>
<feature type="transmembrane region" description="Helical" evidence="1">
    <location>
        <begin position="109"/>
        <end position="134"/>
    </location>
</feature>
<keyword evidence="3" id="KW-1185">Reference proteome</keyword>
<dbReference type="OMA" id="YWEMGIA"/>
<sequence length="309" mass="34544">MATQTDIPSDLTDDDKAWILQYLDANLNSTILYVLLHGIYTGILAVTLWNIFFNKCWPIRRALVVVIIFLYALITIGFAANWAYVHYAFIDNGQSFWTVYLKLTSASQAAYWEMGIAASISTILADLYVIWCCWMVWGRRWLVVLLPILSLVCAIGSRTVVTYCSQANALVSTMDIFLMVYTTFVLATTLYCTLLIIYRISTIAGARRGAEGQLRVYHRFIEVLVESSALYSISLIVYLAFTIRGNLGEIYLDVIGAISKGTAPTLLVGRAAAGHTRPKDDCDESVDTSFPDFVGTLHDELSRIPQRSP</sequence>
<feature type="transmembrane region" description="Helical" evidence="1">
    <location>
        <begin position="141"/>
        <end position="161"/>
    </location>
</feature>
<keyword evidence="1" id="KW-0812">Transmembrane</keyword>
<dbReference type="InParanoid" id="A0A2H3D3C4"/>
<evidence type="ECO:0000256" key="1">
    <source>
        <dbReference type="SAM" id="Phobius"/>
    </source>
</evidence>
<dbReference type="EMBL" id="KZ293667">
    <property type="protein sequence ID" value="PBK89759.1"/>
    <property type="molecule type" value="Genomic_DNA"/>
</dbReference>
<gene>
    <name evidence="2" type="ORF">ARMGADRAFT_313719</name>
</gene>
<feature type="transmembrane region" description="Helical" evidence="1">
    <location>
        <begin position="30"/>
        <end position="51"/>
    </location>
</feature>
<proteinExistence type="predicted"/>
<dbReference type="AlphaFoldDB" id="A0A2H3D3C4"/>
<feature type="transmembrane region" description="Helical" evidence="1">
    <location>
        <begin position="63"/>
        <end position="89"/>
    </location>
</feature>
<evidence type="ECO:0000313" key="2">
    <source>
        <dbReference type="EMBL" id="PBK89759.1"/>
    </source>
</evidence>
<feature type="transmembrane region" description="Helical" evidence="1">
    <location>
        <begin position="176"/>
        <end position="198"/>
    </location>
</feature>
<protein>
    <submittedName>
        <fullName evidence="2">Uncharacterized protein</fullName>
    </submittedName>
</protein>
<dbReference type="Proteomes" id="UP000217790">
    <property type="component" value="Unassembled WGS sequence"/>
</dbReference>
<evidence type="ECO:0000313" key="3">
    <source>
        <dbReference type="Proteomes" id="UP000217790"/>
    </source>
</evidence>
<feature type="transmembrane region" description="Helical" evidence="1">
    <location>
        <begin position="219"/>
        <end position="241"/>
    </location>
</feature>
<keyword evidence="1" id="KW-1133">Transmembrane helix</keyword>
<reference evidence="3" key="1">
    <citation type="journal article" date="2017" name="Nat. Ecol. Evol.">
        <title>Genome expansion and lineage-specific genetic innovations in the forest pathogenic fungi Armillaria.</title>
        <authorList>
            <person name="Sipos G."/>
            <person name="Prasanna A.N."/>
            <person name="Walter M.C."/>
            <person name="O'Connor E."/>
            <person name="Balint B."/>
            <person name="Krizsan K."/>
            <person name="Kiss B."/>
            <person name="Hess J."/>
            <person name="Varga T."/>
            <person name="Slot J."/>
            <person name="Riley R."/>
            <person name="Boka B."/>
            <person name="Rigling D."/>
            <person name="Barry K."/>
            <person name="Lee J."/>
            <person name="Mihaltcheva S."/>
            <person name="LaButti K."/>
            <person name="Lipzen A."/>
            <person name="Waldron R."/>
            <person name="Moloney N.M."/>
            <person name="Sperisen C."/>
            <person name="Kredics L."/>
            <person name="Vagvoelgyi C."/>
            <person name="Patrignani A."/>
            <person name="Fitzpatrick D."/>
            <person name="Nagy I."/>
            <person name="Doyle S."/>
            <person name="Anderson J.B."/>
            <person name="Grigoriev I.V."/>
            <person name="Gueldener U."/>
            <person name="Muensterkoetter M."/>
            <person name="Nagy L.G."/>
        </authorList>
    </citation>
    <scope>NUCLEOTIDE SEQUENCE [LARGE SCALE GENOMIC DNA]</scope>
    <source>
        <strain evidence="3">Ar21-2</strain>
    </source>
</reference>
<name>A0A2H3D3C4_ARMGA</name>
<keyword evidence="1" id="KW-0472">Membrane</keyword>